<comment type="caution">
    <text evidence="10">The sequence shown here is derived from an EMBL/GenBank/DDBJ whole genome shotgun (WGS) entry which is preliminary data.</text>
</comment>
<evidence type="ECO:0000256" key="4">
    <source>
        <dbReference type="ARBA" id="ARBA00022676"/>
    </source>
</evidence>
<feature type="domain" description="O-GlcNAc transferase C-terminal" evidence="9">
    <location>
        <begin position="355"/>
        <end position="511"/>
    </location>
</feature>
<dbReference type="InterPro" id="IPR029489">
    <property type="entry name" value="OGT/SEC/SPY_C"/>
</dbReference>
<evidence type="ECO:0000313" key="10">
    <source>
        <dbReference type="EMBL" id="CAH0375065.1"/>
    </source>
</evidence>
<feature type="repeat" description="TPR" evidence="8">
    <location>
        <begin position="153"/>
        <end position="186"/>
    </location>
</feature>
<evidence type="ECO:0000256" key="7">
    <source>
        <dbReference type="ARBA" id="ARBA00022803"/>
    </source>
</evidence>
<evidence type="ECO:0000313" key="11">
    <source>
        <dbReference type="Proteomes" id="UP000789595"/>
    </source>
</evidence>
<evidence type="ECO:0000256" key="2">
    <source>
        <dbReference type="ARBA" id="ARBA00005386"/>
    </source>
</evidence>
<keyword evidence="5" id="KW-0808">Transferase</keyword>
<accession>A0A8J2SQR3</accession>
<reference evidence="10" key="1">
    <citation type="submission" date="2021-11" db="EMBL/GenBank/DDBJ databases">
        <authorList>
            <consortium name="Genoscope - CEA"/>
            <person name="William W."/>
        </authorList>
    </citation>
    <scope>NUCLEOTIDE SEQUENCE</scope>
</reference>
<dbReference type="Gene3D" id="3.40.50.2000">
    <property type="entry name" value="Glycogen Phosphorylase B"/>
    <property type="match status" value="2"/>
</dbReference>
<dbReference type="Pfam" id="PF13181">
    <property type="entry name" value="TPR_8"/>
    <property type="match status" value="1"/>
</dbReference>
<evidence type="ECO:0000256" key="6">
    <source>
        <dbReference type="ARBA" id="ARBA00022737"/>
    </source>
</evidence>
<feature type="domain" description="O-GlcNAc transferase C-terminal" evidence="9">
    <location>
        <begin position="522"/>
        <end position="686"/>
    </location>
</feature>
<dbReference type="Gene3D" id="1.25.40.10">
    <property type="entry name" value="Tetratricopeptide repeat domain"/>
    <property type="match status" value="3"/>
</dbReference>
<keyword evidence="4" id="KW-0328">Glycosyltransferase</keyword>
<evidence type="ECO:0000256" key="8">
    <source>
        <dbReference type="PROSITE-ProRule" id="PRU00339"/>
    </source>
</evidence>
<dbReference type="Pfam" id="PF13844">
    <property type="entry name" value="Glyco_transf_41"/>
    <property type="match status" value="2"/>
</dbReference>
<protein>
    <recommendedName>
        <fullName evidence="3">protein O-GlcNAc transferase</fullName>
        <ecNumber evidence="3">2.4.1.255</ecNumber>
    </recommendedName>
</protein>
<evidence type="ECO:0000256" key="3">
    <source>
        <dbReference type="ARBA" id="ARBA00011970"/>
    </source>
</evidence>
<feature type="repeat" description="TPR" evidence="8">
    <location>
        <begin position="225"/>
        <end position="258"/>
    </location>
</feature>
<dbReference type="InterPro" id="IPR019734">
    <property type="entry name" value="TPR_rpt"/>
</dbReference>
<organism evidence="10 11">
    <name type="scientific">Pelagomonas calceolata</name>
    <dbReference type="NCBI Taxonomy" id="35677"/>
    <lineage>
        <taxon>Eukaryota</taxon>
        <taxon>Sar</taxon>
        <taxon>Stramenopiles</taxon>
        <taxon>Ochrophyta</taxon>
        <taxon>Pelagophyceae</taxon>
        <taxon>Pelagomonadales</taxon>
        <taxon>Pelagomonadaceae</taxon>
        <taxon>Pelagomonas</taxon>
    </lineage>
</organism>
<dbReference type="PROSITE" id="PS50005">
    <property type="entry name" value="TPR"/>
    <property type="match status" value="2"/>
</dbReference>
<dbReference type="InterPro" id="IPR011990">
    <property type="entry name" value="TPR-like_helical_dom_sf"/>
</dbReference>
<dbReference type="SMART" id="SM00028">
    <property type="entry name" value="TPR"/>
    <property type="match status" value="7"/>
</dbReference>
<dbReference type="OrthoDB" id="9991317at2759"/>
<evidence type="ECO:0000256" key="5">
    <source>
        <dbReference type="ARBA" id="ARBA00022679"/>
    </source>
</evidence>
<comment type="pathway">
    <text evidence="1">Protein modification; protein glycosylation.</text>
</comment>
<keyword evidence="11" id="KW-1185">Reference proteome</keyword>
<sequence length="1356" mass="152113">MRRLLALLCVIHAEEEIVSIVTTAEGFERGATARQLPAYDLYNRAVHAASINDMAPAVQMLEEALTIFPEMPEALINLGNFYGDLSGDGKMELSHAIDLYQKAIQYADFPRITAQAESNLGNLLQRRAGKDLQGLAEAAEHLEKAVQADPTFMDARFNLATLLQDLNRIPEARAQYRAVLELDPTHGNARLNLANTYFEAGASDEAAKIQWTLVDDDSIAESVRLNALNNLGQTYRDANRHGMAEEVFQRAVELFPEDFTSLANLLIARRTLCNWWMYEDTQRLLVDAARKACDLLDERLARNASIHRRDVQLPLMPYDASLLQYVDLVLGRRVAAARTLQSFGKRKAGPPQLKRRTQLRVGYLSFDFREHPMGYLTRRLVSDPVYVQAVALSYGEDDASNNRARAKRGEFVELFDVDATKAHALMQHADLDVIVDLMTHTRGARLELASESVAPSGSSLMVSYLGYPGVAGGVHWDYTLADRVVLPPEHAKGIEEPLIYLPFSYQANDYAPSSPAILEQDLVPQKYIRYCNINQVDKYEPVSWGLWMNILRKTPGSTLALYRMRDPLGAHVVRHLSEEAEVRGIHPHRIKWFERLPRKQHAQRIASQCDLFLDHLLYGAHTTGADALWAAVPLLTISGWGGSLKDQAGRFSSRVGASLVRSLGMDKYVLMDTLRDFEDVAVTVPRHKLREVTFAATAREPLFDAGNSVSNVERALQAVYEVTLAGAYGFHVVSDPRQKRQSDRRRDCWRRQAAHALGGNEETPCLDDADYAVNIDYKNESDPGPSLERIREGTSHRFVAAYPQDPNALAFRGLSYHLNGDNEAAVPYLRKACGEAPWTSHFWFNYAHVLRQLERPHDAAAAYLTGYRVAGRGFADDAIRSNLEEAIRASCKVEKRSELDALFTLSALEPENDNRRLGVGAALDDLGRGSEALEEWFHAVRLRHATLQQQHTAANELRARTEAYHARIAARQRNKLVIAIFCDEYGQTWWPAWGPSSLATNGLGGSEEAVVFVARELVKLGHSVEVYNECADDDLGLDSYGIRWLRHATYQDEEPPDVFVAWRYHVSTAVVSPTSNVKVYAWLQDLPGYNSWTPTFCDGLSGIFTLSQFHTRSLPSHAQSKAYETPNGIDPTFLRDGMNKWDLFVYGSAPNRGLYDLLLVWPRVKAAIPSAVLKVYYGFSKAVVKWGKQHVPMFDEWRNEVERLLEQDGVILEGMVPHDTLAQAYASAGFYLYPTTYPETGCVSVMKAMAMGAIPITSRYAESVVPELTDVYDLGPASPRVAGTQVPVTLLNWRPPDPVDDAWRDAYASSIVDAARKARDGALDGHRRDMKAYARERFLWKHVAKRWEDHFLGKVV</sequence>
<dbReference type="SUPFAM" id="SSF48452">
    <property type="entry name" value="TPR-like"/>
    <property type="match status" value="2"/>
</dbReference>
<dbReference type="EC" id="2.4.1.255" evidence="3"/>
<dbReference type="Proteomes" id="UP000789595">
    <property type="component" value="Unassembled WGS sequence"/>
</dbReference>
<proteinExistence type="inferred from homology"/>
<dbReference type="GO" id="GO:0097363">
    <property type="term" value="F:protein O-acetylglucosaminyltransferase activity"/>
    <property type="evidence" value="ECO:0007669"/>
    <property type="project" value="UniProtKB-EC"/>
</dbReference>
<keyword evidence="7 8" id="KW-0802">TPR repeat</keyword>
<dbReference type="EMBL" id="CAKKNE010000004">
    <property type="protein sequence ID" value="CAH0375065.1"/>
    <property type="molecule type" value="Genomic_DNA"/>
</dbReference>
<keyword evidence="6" id="KW-0677">Repeat</keyword>
<dbReference type="PANTHER" id="PTHR44998">
    <property type="match status" value="1"/>
</dbReference>
<comment type="similarity">
    <text evidence="2">Belongs to the glycosyltransferase 41 family. O-GlcNAc transferase subfamily.</text>
</comment>
<evidence type="ECO:0000256" key="1">
    <source>
        <dbReference type="ARBA" id="ARBA00004922"/>
    </source>
</evidence>
<dbReference type="Gene3D" id="3.40.50.11380">
    <property type="match status" value="1"/>
</dbReference>
<evidence type="ECO:0000259" key="9">
    <source>
        <dbReference type="Pfam" id="PF13844"/>
    </source>
</evidence>
<name>A0A8J2SQR3_9STRA</name>
<dbReference type="SUPFAM" id="SSF53756">
    <property type="entry name" value="UDP-Glycosyltransferase/glycogen phosphorylase"/>
    <property type="match status" value="1"/>
</dbReference>
<dbReference type="GO" id="GO:0006493">
    <property type="term" value="P:protein O-linked glycosylation"/>
    <property type="evidence" value="ECO:0007669"/>
    <property type="project" value="TreeGrafter"/>
</dbReference>
<dbReference type="Pfam" id="PF13432">
    <property type="entry name" value="TPR_16"/>
    <property type="match status" value="2"/>
</dbReference>
<gene>
    <name evidence="10" type="ORF">PECAL_4P23850</name>
</gene>
<dbReference type="PANTHER" id="PTHR44998:SF1">
    <property type="entry name" value="UDP-N-ACETYLGLUCOSAMINE--PEPTIDE N-ACETYLGLUCOSAMINYLTRANSFERASE 110 KDA SUBUNIT"/>
    <property type="match status" value="1"/>
</dbReference>